<comment type="caution">
    <text evidence="4">The sequence shown here is derived from an EMBL/GenBank/DDBJ whole genome shotgun (WGS) entry which is preliminary data.</text>
</comment>
<dbReference type="PANTHER" id="PTHR10009:SF18">
    <property type="entry name" value="PROTEIN YELLOW-LIKE PROTEIN"/>
    <property type="match status" value="1"/>
</dbReference>
<dbReference type="GO" id="GO:0005576">
    <property type="term" value="C:extracellular region"/>
    <property type="evidence" value="ECO:0007669"/>
    <property type="project" value="UniProtKB-SubCell"/>
</dbReference>
<dbReference type="FunFam" id="2.120.10.30:FF:000045">
    <property type="entry name" value="Blast:Protein yellow"/>
    <property type="match status" value="1"/>
</dbReference>
<evidence type="ECO:0000256" key="1">
    <source>
        <dbReference type="ARBA" id="ARBA00004613"/>
    </source>
</evidence>
<keyword evidence="5" id="KW-1185">Reference proteome</keyword>
<protein>
    <recommendedName>
        <fullName evidence="6">Bee-milk protein</fullName>
    </recommendedName>
</protein>
<sequence>MGQYEQPHSYVWPADYNWMKPQHHAEVSTVSQVNFPVSSTEVLVPWLLSMWMMGNKTPTDYPKRKNVKKPYRKGRNENTGFKDRFTWGQIDLEYPNQDTKQMAINTGAFIPINNLLLGLEVWKNKMFLSLPQWRPGIPVTLAYVDLNSYTKSPMLKPYPSWNWYANNMNRCHGLVSVFRMEVDKCDRLWVLDTGAINLANSVDQLCPAKLDVFDLKTDTHIRRFIIPANQTLKDSLFTNIVVEILNDNCEDAYAYMSDVFQYGLVVYSYKEDASRRINHPYFYPDPLYCHYSMDGITFNWMDGIFGMCLSPDVGGAGQRVLYFHSLSSNNEFYVPTASLRNGTLGEGDIIEHFFALDESRCARHQSCQSSGMAMDAKGVMYYNLVTAGKVGCWHTERPFGSVTQGLLSSGPTPLSFPNDLKVDKEPAQRVWMLSNSLHKYMYGKTDPNQINYRIMVAYTDDVVKGTVCETN</sequence>
<dbReference type="Proteomes" id="UP000475862">
    <property type="component" value="Unassembled WGS sequence"/>
</dbReference>
<name>A0A6G0U0U3_APHGL</name>
<dbReference type="AlphaFoldDB" id="A0A6G0U0U3"/>
<dbReference type="InterPro" id="IPR011042">
    <property type="entry name" value="6-blade_b-propeller_TolB-like"/>
</dbReference>
<evidence type="ECO:0008006" key="6">
    <source>
        <dbReference type="Google" id="ProtNLM"/>
    </source>
</evidence>
<keyword evidence="3" id="KW-0964">Secreted</keyword>
<evidence type="ECO:0000313" key="5">
    <source>
        <dbReference type="Proteomes" id="UP000475862"/>
    </source>
</evidence>
<reference evidence="4 5" key="1">
    <citation type="submission" date="2019-08" db="EMBL/GenBank/DDBJ databases">
        <title>The genome of the soybean aphid Biotype 1, its phylome, world population structure and adaptation to the North American continent.</title>
        <authorList>
            <person name="Giordano R."/>
            <person name="Donthu R.K."/>
            <person name="Hernandez A.G."/>
            <person name="Wright C.L."/>
            <person name="Zimin A.V."/>
        </authorList>
    </citation>
    <scope>NUCLEOTIDE SEQUENCE [LARGE SCALE GENOMIC DNA]</scope>
    <source>
        <tissue evidence="4">Whole aphids</tissue>
    </source>
</reference>
<organism evidence="4 5">
    <name type="scientific">Aphis glycines</name>
    <name type="common">Soybean aphid</name>
    <dbReference type="NCBI Taxonomy" id="307491"/>
    <lineage>
        <taxon>Eukaryota</taxon>
        <taxon>Metazoa</taxon>
        <taxon>Ecdysozoa</taxon>
        <taxon>Arthropoda</taxon>
        <taxon>Hexapoda</taxon>
        <taxon>Insecta</taxon>
        <taxon>Pterygota</taxon>
        <taxon>Neoptera</taxon>
        <taxon>Paraneoptera</taxon>
        <taxon>Hemiptera</taxon>
        <taxon>Sternorrhyncha</taxon>
        <taxon>Aphidomorpha</taxon>
        <taxon>Aphidoidea</taxon>
        <taxon>Aphididae</taxon>
        <taxon>Aphidini</taxon>
        <taxon>Aphis</taxon>
        <taxon>Aphis</taxon>
    </lineage>
</organism>
<dbReference type="PANTHER" id="PTHR10009">
    <property type="entry name" value="PROTEIN YELLOW-RELATED"/>
    <property type="match status" value="1"/>
</dbReference>
<accession>A0A6G0U0U3</accession>
<comment type="similarity">
    <text evidence="2">Belongs to the major royal jelly protein family.</text>
</comment>
<comment type="subcellular location">
    <subcellularLocation>
        <location evidence="1">Secreted</location>
    </subcellularLocation>
</comment>
<evidence type="ECO:0000313" key="4">
    <source>
        <dbReference type="EMBL" id="KAE9542684.1"/>
    </source>
</evidence>
<dbReference type="Pfam" id="PF03022">
    <property type="entry name" value="MRJP"/>
    <property type="match status" value="1"/>
</dbReference>
<proteinExistence type="inferred from homology"/>
<evidence type="ECO:0000256" key="3">
    <source>
        <dbReference type="ARBA" id="ARBA00022525"/>
    </source>
</evidence>
<dbReference type="Gene3D" id="2.120.10.30">
    <property type="entry name" value="TolB, C-terminal domain"/>
    <property type="match status" value="1"/>
</dbReference>
<dbReference type="InterPro" id="IPR017996">
    <property type="entry name" value="MRJP/yellow-related"/>
</dbReference>
<evidence type="ECO:0000256" key="2">
    <source>
        <dbReference type="ARBA" id="ARBA00009127"/>
    </source>
</evidence>
<dbReference type="OrthoDB" id="7776143at2759"/>
<gene>
    <name evidence="4" type="ORF">AGLY_002595</name>
</gene>
<dbReference type="EMBL" id="VYZN01000009">
    <property type="protein sequence ID" value="KAE9542684.1"/>
    <property type="molecule type" value="Genomic_DNA"/>
</dbReference>